<evidence type="ECO:0000256" key="1">
    <source>
        <dbReference type="ARBA" id="ARBA00000799"/>
    </source>
</evidence>
<dbReference type="OrthoDB" id="9806579at2"/>
<dbReference type="PANTHER" id="PTHR42839">
    <property type="entry name" value="ISOCHORISMATE SYNTHASE ENTC"/>
    <property type="match status" value="1"/>
</dbReference>
<dbReference type="Gene3D" id="3.60.120.10">
    <property type="entry name" value="Anthranilate synthase"/>
    <property type="match status" value="1"/>
</dbReference>
<evidence type="ECO:0000259" key="6">
    <source>
        <dbReference type="Pfam" id="PF00425"/>
    </source>
</evidence>
<protein>
    <recommendedName>
        <fullName evidence="3">isochorismate synthase</fullName>
        <ecNumber evidence="3">5.4.4.2</ecNumber>
    </recommendedName>
    <alternativeName>
        <fullName evidence="5">Isochorismate mutase</fullName>
    </alternativeName>
</protein>
<feature type="domain" description="Chorismate-utilising enzyme C-terminal" evidence="6">
    <location>
        <begin position="206"/>
        <end position="447"/>
    </location>
</feature>
<dbReference type="Proteomes" id="UP000031631">
    <property type="component" value="Chromosome"/>
</dbReference>
<dbReference type="EMBL" id="AP012273">
    <property type="protein sequence ID" value="BAO43569.1"/>
    <property type="molecule type" value="Genomic_DNA"/>
</dbReference>
<dbReference type="EC" id="5.4.4.2" evidence="3"/>
<name>A0A7U6JGF3_9GAMM</name>
<evidence type="ECO:0000256" key="5">
    <source>
        <dbReference type="ARBA" id="ARBA00041564"/>
    </source>
</evidence>
<evidence type="ECO:0000313" key="7">
    <source>
        <dbReference type="EMBL" id="BAO43569.1"/>
    </source>
</evidence>
<dbReference type="RefSeq" id="WP_052469837.1">
    <property type="nucleotide sequence ID" value="NZ_AP012273.1"/>
</dbReference>
<evidence type="ECO:0000256" key="2">
    <source>
        <dbReference type="ARBA" id="ARBA00005297"/>
    </source>
</evidence>
<keyword evidence="4 7" id="KW-0413">Isomerase</keyword>
<dbReference type="AlphaFoldDB" id="A0A7U6JGF3"/>
<proteinExistence type="inferred from homology"/>
<accession>A0A7U6JGF3</accession>
<dbReference type="NCBIfam" id="TIGR00543">
    <property type="entry name" value="isochor_syn"/>
    <property type="match status" value="1"/>
</dbReference>
<evidence type="ECO:0000313" key="8">
    <source>
        <dbReference type="Proteomes" id="UP000031631"/>
    </source>
</evidence>
<keyword evidence="8" id="KW-1185">Reference proteome</keyword>
<gene>
    <name evidence="7" type="ORF">TBH_C0631</name>
</gene>
<comment type="catalytic activity">
    <reaction evidence="1">
        <text>chorismate = isochorismate</text>
        <dbReference type="Rhea" id="RHEA:18985"/>
        <dbReference type="ChEBI" id="CHEBI:29748"/>
        <dbReference type="ChEBI" id="CHEBI:29780"/>
        <dbReference type="EC" id="5.4.4.2"/>
    </reaction>
</comment>
<reference evidence="7 8" key="1">
    <citation type="journal article" date="2014" name="PLoS ONE">
        <title>Physiological and genomic features of a novel sulfur-oxidizing gammaproteobacterium belonging to a previously uncultivated symbiotic lineage isolated from a hydrothermal vent.</title>
        <authorList>
            <person name="Nunoura T."/>
            <person name="Takaki Y."/>
            <person name="Kazama H."/>
            <person name="Kakuta J."/>
            <person name="Shimamura S."/>
            <person name="Makita H."/>
            <person name="Hirai M."/>
            <person name="Miyazaki M."/>
            <person name="Takai K."/>
        </authorList>
    </citation>
    <scope>NUCLEOTIDE SEQUENCE [LARGE SCALE GENOMIC DNA]</scope>
    <source>
        <strain evidence="7 8">Hiromi1</strain>
    </source>
</reference>
<dbReference type="GO" id="GO:0008909">
    <property type="term" value="F:isochorismate synthase activity"/>
    <property type="evidence" value="ECO:0007669"/>
    <property type="project" value="UniProtKB-EC"/>
</dbReference>
<dbReference type="InterPro" id="IPR004561">
    <property type="entry name" value="IsoChor_synthase"/>
</dbReference>
<evidence type="ECO:0000256" key="3">
    <source>
        <dbReference type="ARBA" id="ARBA00012824"/>
    </source>
</evidence>
<comment type="similarity">
    <text evidence="2">Belongs to the isochorismate synthase family.</text>
</comment>
<dbReference type="PANTHER" id="PTHR42839:SF2">
    <property type="entry name" value="ISOCHORISMATE SYNTHASE ENTC"/>
    <property type="match status" value="1"/>
</dbReference>
<sequence length="458" mass="51459">MARQADKLQPVPVWLGRLRMELRQLAMPVLMSSRRGLLSVSFEVPLTPLDAPPADAQVWQFWQRPESEHCLLGLGLAHRETASGSRRFHHLDAVWQGLRGGWTRISQGHARPRARAFLGFAFDPGFQPDDAWEGFENALIQIPRLLVEWHHGCCVISFNCHLDQAGKPEQLFSRWMDDLDLLLKHTETAEKSVSSCLIREQPSAGSWQRQVADAVNAAERGDLDKVVLSRSLKLRFNRPVEHRRLLSGLARRYPGCNILSVSFGGDVLLAATPERLLHTSAQRVHCDALAGTLPVDARNRDADMEAHEHAPVVSAIRNALDPLCKELSVDECPGRLNLNNLAHLYTAIRGELRPGIRAMQILDRLHPTPAVGGMPRKQALEWMGQDERWQRGWYTGGFGWLGDNNQADLSVLLRCARIHGNRASLYAGAGITRVSDPQRELRETEMKFEPMLRALTEC</sequence>
<dbReference type="InterPro" id="IPR015890">
    <property type="entry name" value="Chorismate_C"/>
</dbReference>
<evidence type="ECO:0000256" key="4">
    <source>
        <dbReference type="ARBA" id="ARBA00023235"/>
    </source>
</evidence>
<dbReference type="Pfam" id="PF00425">
    <property type="entry name" value="Chorismate_bind"/>
    <property type="match status" value="1"/>
</dbReference>
<dbReference type="SUPFAM" id="SSF56322">
    <property type="entry name" value="ADC synthase"/>
    <property type="match status" value="1"/>
</dbReference>
<dbReference type="KEGG" id="tbn:TBH_C0631"/>
<organism evidence="7 8">
    <name type="scientific">Thiolapillus brandeum</name>
    <dbReference type="NCBI Taxonomy" id="1076588"/>
    <lineage>
        <taxon>Bacteria</taxon>
        <taxon>Pseudomonadati</taxon>
        <taxon>Pseudomonadota</taxon>
        <taxon>Gammaproteobacteria</taxon>
        <taxon>Chromatiales</taxon>
        <taxon>Sedimenticolaceae</taxon>
        <taxon>Thiolapillus</taxon>
    </lineage>
</organism>
<dbReference type="InterPro" id="IPR005801">
    <property type="entry name" value="ADC_synthase"/>
</dbReference>